<geneLocation type="plasmid" evidence="2">
    <name>unnamed</name>
</geneLocation>
<dbReference type="GO" id="GO:0071111">
    <property type="term" value="F:cyclic-guanylate-specific phosphodiesterase activity"/>
    <property type="evidence" value="ECO:0007669"/>
    <property type="project" value="InterPro"/>
</dbReference>
<dbReference type="EMBL" id="CP004847">
    <property type="protein sequence ID" value="AGP79918.1"/>
    <property type="molecule type" value="Genomic_DNA"/>
</dbReference>
<proteinExistence type="predicted"/>
<dbReference type="BioCyc" id="AMAC1300253:G12YX-3565-MONOMER"/>
<feature type="domain" description="EAL" evidence="1">
    <location>
        <begin position="1"/>
        <end position="239"/>
    </location>
</feature>
<dbReference type="PANTHER" id="PTHR33121">
    <property type="entry name" value="CYCLIC DI-GMP PHOSPHODIESTERASE PDEF"/>
    <property type="match status" value="1"/>
</dbReference>
<dbReference type="PANTHER" id="PTHR33121:SF70">
    <property type="entry name" value="SIGNALING PROTEIN YKOW"/>
    <property type="match status" value="1"/>
</dbReference>
<protein>
    <submittedName>
        <fullName evidence="2">Diguanylate phosphodiesterase</fullName>
    </submittedName>
</protein>
<name>S5ASR9_9ALTE</name>
<sequence>MTLQHSQPDYMFAHQPLVSLLNHKPVACELLLRHFDGISIETFLDTPELFNRHVVGLMKAKADVTKHLFLTQGVSSIFVNLTPNQISAPDFMYSLDAFYKNGISPSSVAIEVTEQFYAVDESSFYNNLKEARRRGHPIVVDDFGAGFSNFNYVRRLKPSIVKTDKSILESAMSDSYSREFLRNLVSFLRTVKCKVVIEGVEDKDYLNIAQQCRADYLQGYLFGTPQDVEREMVDSSRKLVTLRTSSGVSDSGMLPTTPY</sequence>
<dbReference type="Pfam" id="PF00563">
    <property type="entry name" value="EAL"/>
    <property type="match status" value="1"/>
</dbReference>
<dbReference type="KEGG" id="amh:I633_22491"/>
<dbReference type="AlphaFoldDB" id="S5ASR9"/>
<keyword evidence="2" id="KW-0614">Plasmid</keyword>
<dbReference type="SMART" id="SM00052">
    <property type="entry name" value="EAL"/>
    <property type="match status" value="1"/>
</dbReference>
<evidence type="ECO:0000259" key="1">
    <source>
        <dbReference type="PROSITE" id="PS50883"/>
    </source>
</evidence>
<dbReference type="InterPro" id="IPR050706">
    <property type="entry name" value="Cyclic-di-GMP_PDE-like"/>
</dbReference>
<dbReference type="InterPro" id="IPR035919">
    <property type="entry name" value="EAL_sf"/>
</dbReference>
<dbReference type="CDD" id="cd01948">
    <property type="entry name" value="EAL"/>
    <property type="match status" value="1"/>
</dbReference>
<dbReference type="HOGENOM" id="CLU_1072150_0_0_6"/>
<evidence type="ECO:0000313" key="2">
    <source>
        <dbReference type="EMBL" id="AGP79918.1"/>
    </source>
</evidence>
<dbReference type="PROSITE" id="PS50883">
    <property type="entry name" value="EAL"/>
    <property type="match status" value="1"/>
</dbReference>
<evidence type="ECO:0000313" key="3">
    <source>
        <dbReference type="Proteomes" id="UP000014909"/>
    </source>
</evidence>
<dbReference type="Proteomes" id="UP000014909">
    <property type="component" value="Plasmid unnamed"/>
</dbReference>
<dbReference type="InterPro" id="IPR001633">
    <property type="entry name" value="EAL_dom"/>
</dbReference>
<dbReference type="Gene3D" id="3.20.20.450">
    <property type="entry name" value="EAL domain"/>
    <property type="match status" value="1"/>
</dbReference>
<gene>
    <name evidence="2" type="ORF">I633_22491</name>
</gene>
<dbReference type="SUPFAM" id="SSF141868">
    <property type="entry name" value="EAL domain-like"/>
    <property type="match status" value="1"/>
</dbReference>
<reference evidence="2 3" key="1">
    <citation type="journal article" date="2013" name="Genome Biol. Evol.">
        <title>Genomic Diversity of "Deep Ecotype" Alteromonas macleodii Isolates: Evidence for Pan-Mediterranean Clonal Frames.</title>
        <authorList>
            <person name="Lopez-Perez M."/>
            <person name="Gonzaga A."/>
            <person name="Rodriguez-Valera F."/>
        </authorList>
    </citation>
    <scope>NUCLEOTIDE SEQUENCE [LARGE SCALE GENOMIC DNA]</scope>
    <source>
        <strain evidence="3">'English Channel 615'</strain>
        <plasmid evidence="3">Plasmid</plasmid>
    </source>
</reference>
<accession>S5ASR9</accession>
<dbReference type="PATRIC" id="fig|1300253.3.peg.4686"/>
<organism evidence="2 3">
    <name type="scientific">Alteromonas mediterranea 615</name>
    <dbReference type="NCBI Taxonomy" id="1300253"/>
    <lineage>
        <taxon>Bacteria</taxon>
        <taxon>Pseudomonadati</taxon>
        <taxon>Pseudomonadota</taxon>
        <taxon>Gammaproteobacteria</taxon>
        <taxon>Alteromonadales</taxon>
        <taxon>Alteromonadaceae</taxon>
        <taxon>Alteromonas/Salinimonas group</taxon>
        <taxon>Alteromonas</taxon>
    </lineage>
</organism>